<comment type="caution">
    <text evidence="3">The sequence shown here is derived from an EMBL/GenBank/DDBJ whole genome shotgun (WGS) entry which is preliminary data.</text>
</comment>
<protein>
    <submittedName>
        <fullName evidence="3">Glucosamine-6-phosphate deaminase</fullName>
    </submittedName>
</protein>
<reference evidence="3" key="1">
    <citation type="journal article" date="2014" name="Int. J. Syst. Evol. Microbiol.">
        <title>Complete genome sequence of Corynebacterium casei LMG S-19264T (=DSM 44701T), isolated from a smear-ripened cheese.</title>
        <authorList>
            <consortium name="US DOE Joint Genome Institute (JGI-PGF)"/>
            <person name="Walter F."/>
            <person name="Albersmeier A."/>
            <person name="Kalinowski J."/>
            <person name="Ruckert C."/>
        </authorList>
    </citation>
    <scope>NUCLEOTIDE SEQUENCE</scope>
    <source>
        <strain evidence="3">CGMCC 4.7306</strain>
    </source>
</reference>
<feature type="domain" description="SIS" evidence="2">
    <location>
        <begin position="48"/>
        <end position="188"/>
    </location>
</feature>
<feature type="domain" description="SIS" evidence="2">
    <location>
        <begin position="217"/>
        <end position="357"/>
    </location>
</feature>
<reference evidence="3" key="2">
    <citation type="submission" date="2020-09" db="EMBL/GenBank/DDBJ databases">
        <authorList>
            <person name="Sun Q."/>
            <person name="Zhou Y."/>
        </authorList>
    </citation>
    <scope>NUCLEOTIDE SEQUENCE</scope>
    <source>
        <strain evidence="3">CGMCC 4.7306</strain>
    </source>
</reference>
<accession>A0A917SB81</accession>
<dbReference type="InterPro" id="IPR046348">
    <property type="entry name" value="SIS_dom_sf"/>
</dbReference>
<dbReference type="PROSITE" id="PS51464">
    <property type="entry name" value="SIS"/>
    <property type="match status" value="2"/>
</dbReference>
<proteinExistence type="predicted"/>
<dbReference type="InterPro" id="IPR001347">
    <property type="entry name" value="SIS_dom"/>
</dbReference>
<organism evidence="3 4">
    <name type="scientific">Microlunatus endophyticus</name>
    <dbReference type="NCBI Taxonomy" id="1716077"/>
    <lineage>
        <taxon>Bacteria</taxon>
        <taxon>Bacillati</taxon>
        <taxon>Actinomycetota</taxon>
        <taxon>Actinomycetes</taxon>
        <taxon>Propionibacteriales</taxon>
        <taxon>Propionibacteriaceae</taxon>
        <taxon>Microlunatus</taxon>
    </lineage>
</organism>
<dbReference type="Gene3D" id="3.40.50.10490">
    <property type="entry name" value="Glucose-6-phosphate isomerase like protein, domain 1"/>
    <property type="match status" value="2"/>
</dbReference>
<dbReference type="GO" id="GO:1901135">
    <property type="term" value="P:carbohydrate derivative metabolic process"/>
    <property type="evidence" value="ECO:0007669"/>
    <property type="project" value="InterPro"/>
</dbReference>
<dbReference type="Pfam" id="PF01380">
    <property type="entry name" value="SIS"/>
    <property type="match status" value="1"/>
</dbReference>
<dbReference type="InterPro" id="IPR035466">
    <property type="entry name" value="GlmS/AgaS_SIS"/>
</dbReference>
<evidence type="ECO:0000256" key="1">
    <source>
        <dbReference type="ARBA" id="ARBA00022737"/>
    </source>
</evidence>
<dbReference type="GO" id="GO:0097367">
    <property type="term" value="F:carbohydrate derivative binding"/>
    <property type="evidence" value="ECO:0007669"/>
    <property type="project" value="InterPro"/>
</dbReference>
<name>A0A917SB81_9ACTN</name>
<gene>
    <name evidence="3" type="primary">glmD</name>
    <name evidence="3" type="ORF">GCM10011575_23770</name>
</gene>
<dbReference type="PANTHER" id="PTHR10937">
    <property type="entry name" value="GLUCOSAMINE--FRUCTOSE-6-PHOSPHATE AMINOTRANSFERASE, ISOMERIZING"/>
    <property type="match status" value="1"/>
</dbReference>
<dbReference type="AlphaFoldDB" id="A0A917SB81"/>
<keyword evidence="4" id="KW-1185">Reference proteome</keyword>
<dbReference type="PANTHER" id="PTHR10937:SF8">
    <property type="entry name" value="AMINOTRANSFERASE-RELATED"/>
    <property type="match status" value="1"/>
</dbReference>
<evidence type="ECO:0000313" key="3">
    <source>
        <dbReference type="EMBL" id="GGL64622.1"/>
    </source>
</evidence>
<dbReference type="EMBL" id="BMMZ01000005">
    <property type="protein sequence ID" value="GGL64622.1"/>
    <property type="molecule type" value="Genomic_DNA"/>
</dbReference>
<dbReference type="CDD" id="cd05009">
    <property type="entry name" value="SIS_GlmS_GlmD_2"/>
    <property type="match status" value="1"/>
</dbReference>
<evidence type="ECO:0000313" key="4">
    <source>
        <dbReference type="Proteomes" id="UP000613840"/>
    </source>
</evidence>
<dbReference type="SUPFAM" id="SSF53697">
    <property type="entry name" value="SIS domain"/>
    <property type="match status" value="1"/>
</dbReference>
<dbReference type="Proteomes" id="UP000613840">
    <property type="component" value="Unassembled WGS sequence"/>
</dbReference>
<keyword evidence="1" id="KW-0677">Repeat</keyword>
<sequence>MSVPNNQPASELSGETRPAATLMASEIAEQPAALEATLAALLPLRSRIAQVTAGRKRLLLVARGSSDNAAIYGRYLAELHAGMAASLAAPSVATLYDAHVDLSDTIAVCVSQSGSTAEIVDTLEWSKRGGAATIAITNAEGSPLAEAADLALITQAGQERAVPATKTYTTQVAALAVTVDALAASFGRSGALDAEFAKIGDQARAMLETPAETLDAMAGALAEVDEVLTSGRGLAFGTTLETALKLEETCLRPVRGLSYADLKHGPIAIVDHELLTVLVAGPSGPTVPGLTELAGIVREKHSMVIGIGGDESFRAACDLAVPGPDSSETLAPLTLIIPAQLTVERLAHKLGLDPDAPRGLRKITQTD</sequence>
<dbReference type="InterPro" id="IPR035490">
    <property type="entry name" value="GlmS/FrlB_SIS"/>
</dbReference>
<evidence type="ECO:0000259" key="2">
    <source>
        <dbReference type="PROSITE" id="PS51464"/>
    </source>
</evidence>
<dbReference type="CDD" id="cd05008">
    <property type="entry name" value="SIS_GlmS_GlmD_1"/>
    <property type="match status" value="1"/>
</dbReference>